<dbReference type="InterPro" id="IPR001932">
    <property type="entry name" value="PPM-type_phosphatase-like_dom"/>
</dbReference>
<dbReference type="SUPFAM" id="SSF81606">
    <property type="entry name" value="PP2C-like"/>
    <property type="match status" value="1"/>
</dbReference>
<keyword evidence="2" id="KW-1003">Cell membrane</keyword>
<organism evidence="9 10">
    <name type="scientific">Pseudobutyrivibrio xylanivorans</name>
    <dbReference type="NCBI Taxonomy" id="185007"/>
    <lineage>
        <taxon>Bacteria</taxon>
        <taxon>Bacillati</taxon>
        <taxon>Bacillota</taxon>
        <taxon>Clostridia</taxon>
        <taxon>Lachnospirales</taxon>
        <taxon>Lachnospiraceae</taxon>
        <taxon>Pseudobutyrivibrio</taxon>
    </lineage>
</organism>
<comment type="subcellular location">
    <subcellularLocation>
        <location evidence="1">Cell membrane</location>
        <topology evidence="1">Multi-pass membrane protein</topology>
    </subcellularLocation>
</comment>
<dbReference type="CDD" id="cd18773">
    <property type="entry name" value="PDC1_HK_sensor"/>
    <property type="match status" value="1"/>
</dbReference>
<dbReference type="PANTHER" id="PTHR43156:SF2">
    <property type="entry name" value="STAGE II SPORULATION PROTEIN E"/>
    <property type="match status" value="1"/>
</dbReference>
<evidence type="ECO:0000256" key="7">
    <source>
        <dbReference type="SAM" id="Phobius"/>
    </source>
</evidence>
<evidence type="ECO:0000313" key="9">
    <source>
        <dbReference type="EMBL" id="QFJ55988.1"/>
    </source>
</evidence>
<protein>
    <submittedName>
        <fullName evidence="9">SpoIIE family protein phosphatase</fullName>
    </submittedName>
</protein>
<gene>
    <name evidence="9" type="ORF">FXF36_14355</name>
</gene>
<dbReference type="InterPro" id="IPR033479">
    <property type="entry name" value="dCache_1"/>
</dbReference>
<accession>A0A5P6VUT0</accession>
<evidence type="ECO:0000259" key="8">
    <source>
        <dbReference type="SMART" id="SM00331"/>
    </source>
</evidence>
<evidence type="ECO:0000256" key="3">
    <source>
        <dbReference type="ARBA" id="ARBA00022692"/>
    </source>
</evidence>
<feature type="transmembrane region" description="Helical" evidence="7">
    <location>
        <begin position="36"/>
        <end position="55"/>
    </location>
</feature>
<keyword evidence="5 7" id="KW-1133">Transmembrane helix</keyword>
<evidence type="ECO:0000256" key="2">
    <source>
        <dbReference type="ARBA" id="ARBA00022475"/>
    </source>
</evidence>
<dbReference type="SUPFAM" id="SSF103190">
    <property type="entry name" value="Sensory domain-like"/>
    <property type="match status" value="1"/>
</dbReference>
<reference evidence="10" key="1">
    <citation type="submission" date="2019-08" db="EMBL/GenBank/DDBJ databases">
        <title>Complete Genome Sequence of the Polysaccharide-Degrading Rumen Bacterium Pseudobutyrivibrio xylanivorans MA3014.</title>
        <authorList>
            <person name="Palevich N."/>
            <person name="Maclean P.H."/>
            <person name="Kelly W.J."/>
            <person name="Leahy S.C."/>
            <person name="Rakonjac J."/>
            <person name="Attwood G.T."/>
        </authorList>
    </citation>
    <scope>NUCLEOTIDE SEQUENCE [LARGE SCALE GENOMIC DNA]</scope>
    <source>
        <strain evidence="10">MA3014</strain>
    </source>
</reference>
<name>A0A5P6VUT0_PSEXY</name>
<dbReference type="CDD" id="cd12912">
    <property type="entry name" value="PDC2_MCP_like"/>
    <property type="match status" value="1"/>
</dbReference>
<keyword evidence="6 7" id="KW-0472">Membrane</keyword>
<evidence type="ECO:0000256" key="6">
    <source>
        <dbReference type="ARBA" id="ARBA00023136"/>
    </source>
</evidence>
<dbReference type="KEGG" id="pxv:FXF36_14355"/>
<feature type="domain" description="PPM-type phosphatase" evidence="8">
    <location>
        <begin position="514"/>
        <end position="731"/>
    </location>
</feature>
<feature type="transmembrane region" description="Helical" evidence="7">
    <location>
        <begin position="396"/>
        <end position="418"/>
    </location>
</feature>
<dbReference type="InterPro" id="IPR052016">
    <property type="entry name" value="Bact_Sigma-Reg"/>
</dbReference>
<keyword evidence="3 7" id="KW-0812">Transmembrane</keyword>
<dbReference type="Pfam" id="PF07228">
    <property type="entry name" value="SpoIIE"/>
    <property type="match status" value="1"/>
</dbReference>
<dbReference type="InterPro" id="IPR036457">
    <property type="entry name" value="PPM-type-like_dom_sf"/>
</dbReference>
<sequence length="732" mass="81082">MVISCVLIRIKIEGIYVDSQLCIAGVCFMKKKVMRIMMIVSSLLLVMFVIITFYITNRVKRILLDNSENSETQVEQYTDKAMRDAVTEQLTATTMGCAYVMNETFRNFAGSVEMIADSATEIYSNPDKYGRAKIEPLEKSDLGRIMGQFVYAEDVNPTDAAVLEELYMIGNLEGSMLAMYEQYPELGAVSIGTETGLMFLAGPVLEERWDADGNYSHLDARKRPWYIGAKETESAYYAEVTPDYDTGRLAIMCGAPIYKEDDFVGVAGAGLYLEGIESMMMNARISDAGTSCVIDRSGKILFSSSNEGELQRESVLGDKGDSVGFNDIVNRASEGKDGLAHMDVNGVRSFVAYYPIETVGWTLISIVPEELVLAPNESLLASLKDNHLKEMHDVQATIGASFLTIIMLIIIIGIAVAVTTNILSNHLVEPIEELTYKVENLDGDQLDFQWNKNTGDEVQKLANSFGLMTERMKEYIVDIKNATAEKERIGTELTLATKIQLGMLPHDFPPFPDRDEFDIFATMTPARKVGGDFYDYFLIDEDHLGLVMADVSGKGIPAALFMMISKTILQSCAMLGKSAGETLTKANEALSANNQTDMFVTVWFGILEISSGKLTCANAGHEYPALKRADGAFELFKDKHGLVIGGMEGIRYKEYEILLNHGDKIFLYTDGVPEATDADVKMYGTSRMIEALNQNPDASPQDIVTIVHNDVNAFVKEAEQFDDLTMMCVEYH</sequence>
<dbReference type="Pfam" id="PF02743">
    <property type="entry name" value="dCache_1"/>
    <property type="match status" value="1"/>
</dbReference>
<dbReference type="SMART" id="SM00331">
    <property type="entry name" value="PP2C_SIG"/>
    <property type="match status" value="1"/>
</dbReference>
<evidence type="ECO:0000313" key="10">
    <source>
        <dbReference type="Proteomes" id="UP000327030"/>
    </source>
</evidence>
<dbReference type="InterPro" id="IPR029151">
    <property type="entry name" value="Sensor-like_sf"/>
</dbReference>
<dbReference type="Gene3D" id="6.10.340.10">
    <property type="match status" value="1"/>
</dbReference>
<dbReference type="GO" id="GO:0016791">
    <property type="term" value="F:phosphatase activity"/>
    <property type="evidence" value="ECO:0007669"/>
    <property type="project" value="TreeGrafter"/>
</dbReference>
<evidence type="ECO:0000256" key="4">
    <source>
        <dbReference type="ARBA" id="ARBA00022801"/>
    </source>
</evidence>
<proteinExistence type="predicted"/>
<dbReference type="SUPFAM" id="SSF158472">
    <property type="entry name" value="HAMP domain-like"/>
    <property type="match status" value="1"/>
</dbReference>
<dbReference type="EMBL" id="CP043028">
    <property type="protein sequence ID" value="QFJ55988.1"/>
    <property type="molecule type" value="Genomic_DNA"/>
</dbReference>
<dbReference type="PANTHER" id="PTHR43156">
    <property type="entry name" value="STAGE II SPORULATION PROTEIN E-RELATED"/>
    <property type="match status" value="1"/>
</dbReference>
<dbReference type="Proteomes" id="UP000327030">
    <property type="component" value="Chromosome 1"/>
</dbReference>
<evidence type="ECO:0000256" key="5">
    <source>
        <dbReference type="ARBA" id="ARBA00022989"/>
    </source>
</evidence>
<dbReference type="AlphaFoldDB" id="A0A5P6VUT0"/>
<dbReference type="Gene3D" id="3.60.40.10">
    <property type="entry name" value="PPM-type phosphatase domain"/>
    <property type="match status" value="1"/>
</dbReference>
<evidence type="ECO:0000256" key="1">
    <source>
        <dbReference type="ARBA" id="ARBA00004651"/>
    </source>
</evidence>
<dbReference type="GO" id="GO:0005886">
    <property type="term" value="C:plasma membrane"/>
    <property type="evidence" value="ECO:0007669"/>
    <property type="project" value="UniProtKB-SubCell"/>
</dbReference>
<keyword evidence="4" id="KW-0378">Hydrolase</keyword>
<dbReference type="Gene3D" id="3.30.450.20">
    <property type="entry name" value="PAS domain"/>
    <property type="match status" value="1"/>
</dbReference>